<keyword evidence="3 7" id="KW-0812">Transmembrane</keyword>
<comment type="caution">
    <text evidence="8">The sequence shown here is derived from an EMBL/GenBank/DDBJ whole genome shotgun (WGS) entry which is preliminary data.</text>
</comment>
<evidence type="ECO:0000313" key="8">
    <source>
        <dbReference type="EMBL" id="GIG16060.1"/>
    </source>
</evidence>
<keyword evidence="5 7" id="KW-0472">Membrane</keyword>
<dbReference type="CDD" id="cd06580">
    <property type="entry name" value="TM_PBP1_transp_TpRbsC_like"/>
    <property type="match status" value="1"/>
</dbReference>
<evidence type="ECO:0000256" key="6">
    <source>
        <dbReference type="SAM" id="MobiDB-lite"/>
    </source>
</evidence>
<evidence type="ECO:0000256" key="2">
    <source>
        <dbReference type="ARBA" id="ARBA00022475"/>
    </source>
</evidence>
<feature type="transmembrane region" description="Helical" evidence="7">
    <location>
        <begin position="171"/>
        <end position="192"/>
    </location>
</feature>
<evidence type="ECO:0000256" key="7">
    <source>
        <dbReference type="SAM" id="Phobius"/>
    </source>
</evidence>
<protein>
    <recommendedName>
        <fullName evidence="10">Nucleoside ABC transporter membrane protein</fullName>
    </recommendedName>
</protein>
<dbReference type="RefSeq" id="WP_239086574.1">
    <property type="nucleotide sequence ID" value="NZ_BAAATT010000038.1"/>
</dbReference>
<evidence type="ECO:0000313" key="9">
    <source>
        <dbReference type="Proteomes" id="UP000660339"/>
    </source>
</evidence>
<feature type="transmembrane region" description="Helical" evidence="7">
    <location>
        <begin position="430"/>
        <end position="448"/>
    </location>
</feature>
<evidence type="ECO:0008006" key="10">
    <source>
        <dbReference type="Google" id="ProtNLM"/>
    </source>
</evidence>
<feature type="transmembrane region" description="Helical" evidence="7">
    <location>
        <begin position="224"/>
        <end position="243"/>
    </location>
</feature>
<gene>
    <name evidence="8" type="ORF">Cme02nite_43920</name>
</gene>
<keyword evidence="4 7" id="KW-1133">Transmembrane helix</keyword>
<proteinExistence type="predicted"/>
<feature type="transmembrane region" description="Helical" evidence="7">
    <location>
        <begin position="250"/>
        <end position="269"/>
    </location>
</feature>
<feature type="transmembrane region" description="Helical" evidence="7">
    <location>
        <begin position="351"/>
        <end position="371"/>
    </location>
</feature>
<dbReference type="GO" id="GO:0022857">
    <property type="term" value="F:transmembrane transporter activity"/>
    <property type="evidence" value="ECO:0007669"/>
    <property type="project" value="InterPro"/>
</dbReference>
<dbReference type="AlphaFoldDB" id="A0A8J3LKA4"/>
<feature type="region of interest" description="Disordered" evidence="6">
    <location>
        <begin position="1"/>
        <end position="64"/>
    </location>
</feature>
<name>A0A8J3LKA4_9ACTN</name>
<evidence type="ECO:0000256" key="3">
    <source>
        <dbReference type="ARBA" id="ARBA00022692"/>
    </source>
</evidence>
<accession>A0A8J3LKA4</accession>
<feature type="transmembrane region" description="Helical" evidence="7">
    <location>
        <begin position="301"/>
        <end position="321"/>
    </location>
</feature>
<evidence type="ECO:0000256" key="1">
    <source>
        <dbReference type="ARBA" id="ARBA00004651"/>
    </source>
</evidence>
<feature type="transmembrane region" description="Helical" evidence="7">
    <location>
        <begin position="377"/>
        <end position="396"/>
    </location>
</feature>
<dbReference type="Proteomes" id="UP000660339">
    <property type="component" value="Unassembled WGS sequence"/>
</dbReference>
<dbReference type="Pfam" id="PF02653">
    <property type="entry name" value="BPD_transp_2"/>
    <property type="match status" value="1"/>
</dbReference>
<dbReference type="PANTHER" id="PTHR47089:SF1">
    <property type="entry name" value="GUANOSINE ABC TRANSPORTER PERMEASE PROTEIN NUPP"/>
    <property type="match status" value="1"/>
</dbReference>
<feature type="transmembrane region" description="Helical" evidence="7">
    <location>
        <begin position="403"/>
        <end position="424"/>
    </location>
</feature>
<feature type="compositionally biased region" description="Basic and acidic residues" evidence="6">
    <location>
        <begin position="44"/>
        <end position="64"/>
    </location>
</feature>
<sequence>MTSHEPMEVEPGATAASPEKGPALPTPGVDQYHVDPSLPAAGGVEHHDQADRQPKHRAPEEAKAKRSFARTFREELWANNNFTVTLLAIVLALICGAVLMVVGNAEVRDQWQYLLYQPGKTIGDTWAFVSTAYTDMFKGAIVNPDTVNRWYWNMTTWQQVFYPISETLTNAAPLIFTGLAVAVPFRAGLFNIGGQGQAIMGAIGGGTVGLALSLPAVIQVPLGVLAGALLGGLWGYLVGILKARTGAHEVILTIMLNNIAFLFLGWFILQKGIKDPARSDAISKPIQESGRLPQLIPDPLLRANLAIVLAVLAAAGVAWLLKRGRFGFELRAVGHNPHAAATAGIKVGTTVALTMALAGALAGLGGTSVALGTAPALTVDMLGQIGFNGILVALLGRVRPWGVVGAGLLFGALQAGGNAMQTFSGVSVELVGVIQALIVLFVAAPALVKAIYRLRRSPAAAAQAGLAKG</sequence>
<organism evidence="8 9">
    <name type="scientific">Catellatospora methionotrophica</name>
    <dbReference type="NCBI Taxonomy" id="121620"/>
    <lineage>
        <taxon>Bacteria</taxon>
        <taxon>Bacillati</taxon>
        <taxon>Actinomycetota</taxon>
        <taxon>Actinomycetes</taxon>
        <taxon>Micromonosporales</taxon>
        <taxon>Micromonosporaceae</taxon>
        <taxon>Catellatospora</taxon>
    </lineage>
</organism>
<keyword evidence="9" id="KW-1185">Reference proteome</keyword>
<evidence type="ECO:0000256" key="4">
    <source>
        <dbReference type="ARBA" id="ARBA00022989"/>
    </source>
</evidence>
<keyword evidence="2" id="KW-1003">Cell membrane</keyword>
<evidence type="ECO:0000256" key="5">
    <source>
        <dbReference type="ARBA" id="ARBA00023136"/>
    </source>
</evidence>
<reference evidence="8" key="1">
    <citation type="submission" date="2021-01" db="EMBL/GenBank/DDBJ databases">
        <title>Whole genome shotgun sequence of Catellatospora methionotrophica NBRC 14553.</title>
        <authorList>
            <person name="Komaki H."/>
            <person name="Tamura T."/>
        </authorList>
    </citation>
    <scope>NUCLEOTIDE SEQUENCE</scope>
    <source>
        <strain evidence="8">NBRC 14553</strain>
    </source>
</reference>
<feature type="transmembrane region" description="Helical" evidence="7">
    <location>
        <begin position="82"/>
        <end position="102"/>
    </location>
</feature>
<dbReference type="PANTHER" id="PTHR47089">
    <property type="entry name" value="ABC TRANSPORTER, PERMEASE PROTEIN"/>
    <property type="match status" value="1"/>
</dbReference>
<dbReference type="EMBL" id="BONJ01000025">
    <property type="protein sequence ID" value="GIG16060.1"/>
    <property type="molecule type" value="Genomic_DNA"/>
</dbReference>
<dbReference type="InterPro" id="IPR001851">
    <property type="entry name" value="ABC_transp_permease"/>
</dbReference>
<dbReference type="GO" id="GO:0005886">
    <property type="term" value="C:plasma membrane"/>
    <property type="evidence" value="ECO:0007669"/>
    <property type="project" value="UniProtKB-SubCell"/>
</dbReference>
<feature type="transmembrane region" description="Helical" evidence="7">
    <location>
        <begin position="199"/>
        <end position="218"/>
    </location>
</feature>
<comment type="subcellular location">
    <subcellularLocation>
        <location evidence="1">Cell membrane</location>
        <topology evidence="1">Multi-pass membrane protein</topology>
    </subcellularLocation>
</comment>